<keyword evidence="2" id="KW-0349">Heme</keyword>
<evidence type="ECO:0000313" key="5">
    <source>
        <dbReference type="Proteomes" id="UP001168972"/>
    </source>
</evidence>
<proteinExistence type="predicted"/>
<reference evidence="4" key="2">
    <citation type="submission" date="2023-03" db="EMBL/GenBank/DDBJ databases">
        <authorList>
            <person name="Inwood S.N."/>
            <person name="Skelly J.G."/>
            <person name="Guhlin J."/>
            <person name="Harrop T.W.R."/>
            <person name="Goldson S.G."/>
            <person name="Dearden P.K."/>
        </authorList>
    </citation>
    <scope>NUCLEOTIDE SEQUENCE</scope>
    <source>
        <strain evidence="4">Lincoln</strain>
        <tissue evidence="4">Whole body</tissue>
    </source>
</reference>
<protein>
    <recommendedName>
        <fullName evidence="6">Peroxidase</fullName>
    </recommendedName>
</protein>
<keyword evidence="2" id="KW-0479">Metal-binding</keyword>
<dbReference type="Gene3D" id="1.10.640.10">
    <property type="entry name" value="Haem peroxidase domain superfamily, animal type"/>
    <property type="match status" value="1"/>
</dbReference>
<keyword evidence="1" id="KW-0560">Oxidoreductase</keyword>
<keyword evidence="3" id="KW-0472">Membrane</keyword>
<dbReference type="PANTHER" id="PTHR11475:SF86">
    <property type="entry name" value="PEROXIDASE"/>
    <property type="match status" value="1"/>
</dbReference>
<dbReference type="AlphaFoldDB" id="A0AA39C8J4"/>
<organism evidence="4 5">
    <name type="scientific">Microctonus hyperodae</name>
    <name type="common">Parasitoid wasp</name>
    <dbReference type="NCBI Taxonomy" id="165561"/>
    <lineage>
        <taxon>Eukaryota</taxon>
        <taxon>Metazoa</taxon>
        <taxon>Ecdysozoa</taxon>
        <taxon>Arthropoda</taxon>
        <taxon>Hexapoda</taxon>
        <taxon>Insecta</taxon>
        <taxon>Pterygota</taxon>
        <taxon>Neoptera</taxon>
        <taxon>Endopterygota</taxon>
        <taxon>Hymenoptera</taxon>
        <taxon>Apocrita</taxon>
        <taxon>Ichneumonoidea</taxon>
        <taxon>Braconidae</taxon>
        <taxon>Euphorinae</taxon>
        <taxon>Microctonus</taxon>
    </lineage>
</organism>
<dbReference type="PROSITE" id="PS50292">
    <property type="entry name" value="PEROXIDASE_3"/>
    <property type="match status" value="1"/>
</dbReference>
<dbReference type="GO" id="GO:0004601">
    <property type="term" value="F:peroxidase activity"/>
    <property type="evidence" value="ECO:0007669"/>
    <property type="project" value="UniProtKB-KW"/>
</dbReference>
<evidence type="ECO:0000256" key="1">
    <source>
        <dbReference type="ARBA" id="ARBA00022559"/>
    </source>
</evidence>
<evidence type="ECO:0000313" key="4">
    <source>
        <dbReference type="EMBL" id="KAK0159783.1"/>
    </source>
</evidence>
<reference evidence="4" key="1">
    <citation type="journal article" date="2023" name="bioRxiv">
        <title>Scaffold-level genome assemblies of two parasitoid biocontrol wasps reveal the parthenogenesis mechanism and an associated novel virus.</title>
        <authorList>
            <person name="Inwood S."/>
            <person name="Skelly J."/>
            <person name="Guhlin J."/>
            <person name="Harrop T."/>
            <person name="Goldson S."/>
            <person name="Dearden P."/>
        </authorList>
    </citation>
    <scope>NUCLEOTIDE SEQUENCE</scope>
    <source>
        <strain evidence="4">Lincoln</strain>
        <tissue evidence="4">Whole body</tissue>
    </source>
</reference>
<comment type="caution">
    <text evidence="4">The sequence shown here is derived from an EMBL/GenBank/DDBJ whole genome shotgun (WGS) entry which is preliminary data.</text>
</comment>
<dbReference type="GO" id="GO:0006979">
    <property type="term" value="P:response to oxidative stress"/>
    <property type="evidence" value="ECO:0007669"/>
    <property type="project" value="InterPro"/>
</dbReference>
<dbReference type="InterPro" id="IPR037120">
    <property type="entry name" value="Haem_peroxidase_sf_animal"/>
</dbReference>
<name>A0AA39C8J4_MICHY</name>
<dbReference type="Pfam" id="PF03098">
    <property type="entry name" value="An_peroxidase"/>
    <property type="match status" value="1"/>
</dbReference>
<dbReference type="GO" id="GO:0046872">
    <property type="term" value="F:metal ion binding"/>
    <property type="evidence" value="ECO:0007669"/>
    <property type="project" value="UniProtKB-KW"/>
</dbReference>
<dbReference type="Proteomes" id="UP001168972">
    <property type="component" value="Unassembled WGS sequence"/>
</dbReference>
<keyword evidence="5" id="KW-1185">Reference proteome</keyword>
<feature type="binding site" description="axial binding residue" evidence="2">
    <location>
        <position position="584"/>
    </location>
    <ligand>
        <name>heme b</name>
        <dbReference type="ChEBI" id="CHEBI:60344"/>
    </ligand>
    <ligandPart>
        <name>Fe</name>
        <dbReference type="ChEBI" id="CHEBI:18248"/>
    </ligandPart>
</feature>
<dbReference type="GO" id="GO:0020037">
    <property type="term" value="F:heme binding"/>
    <property type="evidence" value="ECO:0007669"/>
    <property type="project" value="InterPro"/>
</dbReference>
<dbReference type="InterPro" id="IPR019791">
    <property type="entry name" value="Haem_peroxidase_animal"/>
</dbReference>
<keyword evidence="2" id="KW-0408">Iron</keyword>
<keyword evidence="3" id="KW-0812">Transmembrane</keyword>
<dbReference type="EMBL" id="JAQQBR010001836">
    <property type="protein sequence ID" value="KAK0159783.1"/>
    <property type="molecule type" value="Genomic_DNA"/>
</dbReference>
<dbReference type="FunFam" id="1.10.640.10:FF:000009">
    <property type="entry name" value="Peroxidase, isoform B"/>
    <property type="match status" value="1"/>
</dbReference>
<keyword evidence="1" id="KW-0575">Peroxidase</keyword>
<evidence type="ECO:0000256" key="2">
    <source>
        <dbReference type="PIRSR" id="PIRSR619791-2"/>
    </source>
</evidence>
<dbReference type="PRINTS" id="PR00457">
    <property type="entry name" value="ANPEROXIDASE"/>
</dbReference>
<dbReference type="InterPro" id="IPR010255">
    <property type="entry name" value="Haem_peroxidase_sf"/>
</dbReference>
<dbReference type="SUPFAM" id="SSF48113">
    <property type="entry name" value="Heme-dependent peroxidases"/>
    <property type="match status" value="1"/>
</dbReference>
<evidence type="ECO:0000256" key="3">
    <source>
        <dbReference type="SAM" id="Phobius"/>
    </source>
</evidence>
<gene>
    <name evidence="4" type="ORF">PV327_010859</name>
</gene>
<dbReference type="PANTHER" id="PTHR11475">
    <property type="entry name" value="OXIDASE/PEROXIDASE"/>
    <property type="match status" value="1"/>
</dbReference>
<accession>A0AA39C8J4</accession>
<feature type="transmembrane region" description="Helical" evidence="3">
    <location>
        <begin position="119"/>
        <end position="137"/>
    </location>
</feature>
<keyword evidence="3" id="KW-1133">Transmembrane helix</keyword>
<dbReference type="CDD" id="cd09823">
    <property type="entry name" value="peroxinectin_like"/>
    <property type="match status" value="1"/>
</dbReference>
<sequence>MPRAQPPPWALNPSAFNTLDHTTVIKGTHLSGSPAHCILRNYPRSLYPPKPRIFLTTLAQCQCFGFATYKKPKLGTECVEPMICLEDDDKDALSHVTELPMDGTPCGNASSNNIKMRRIILQFLNIIWIINILLSFADGIYQITPTNSDEIEYETSSNAWNQHYINYIDVLRNYFNYRSNILSSKSINIGFDNDVVGHTDDKHSPLTTHLDIELKLTPKKVISSRFELCKNENFRQCKYKWPYRSYDGSCNNFENPTWGMAETRYTRLLPSIYSDGIWKPAVASSGHELPPARLLSYHLFPELRIKDPIWTLLTMQWGQIVTHDMSELAKAPNFNLPSTSCCDGNGQLSKQNLNNPECFPIVIGNNDPVYDRHITQCLTFSRATTDYQISNCRLAASNDNNQSAEQITMVTQFLDLSNIYGSSEKAANILRTQSGGRLRTQILNHREFLPPVFIMNSTTFTCDEDRPEQVCYGAGDDRVNQNPQLTLLQTMLVREHNRIAIILGRINPHWFDETIYQETRRIMIAQHQFITYYEWLPIIIGVRNAFDYKLIYRTDDINYIDDYNSNINPTVLNEHSNGAFRVLHSLVAGYLKLVDEKRSPSSHKFLRLSDWFHRPSIIAKADNLDDLARGLADQPEQTRDEFYDHEITEYLFRGRNRLGGDLRSIDIQRGRDHGIATYNDYREFCGLRRARNWADFSDYISPNNIEKLSRLYEQPDDVDLSVGGSLEMNAGGALTGPTFLCILIEQFYRTRVGDRFWFETPNSVAAFTQEQLSEIRKATIARFLCDNSDDIRSMQRRAFEKPSTNNPIIKCADLPSINLSLWKDYTLELPGQQTKQQHFSILYKK</sequence>
<evidence type="ECO:0008006" key="6">
    <source>
        <dbReference type="Google" id="ProtNLM"/>
    </source>
</evidence>